<organism evidence="2 3">
    <name type="scientific">Verticillium longisporum</name>
    <name type="common">Verticillium dahliae var. longisporum</name>
    <dbReference type="NCBI Taxonomy" id="100787"/>
    <lineage>
        <taxon>Eukaryota</taxon>
        <taxon>Fungi</taxon>
        <taxon>Dikarya</taxon>
        <taxon>Ascomycota</taxon>
        <taxon>Pezizomycotina</taxon>
        <taxon>Sordariomycetes</taxon>
        <taxon>Hypocreomycetidae</taxon>
        <taxon>Glomerellales</taxon>
        <taxon>Plectosphaerellaceae</taxon>
        <taxon>Verticillium</taxon>
    </lineage>
</organism>
<name>A0A0G4KI83_VERLO</name>
<reference evidence="3" key="1">
    <citation type="submission" date="2015-05" db="EMBL/GenBank/DDBJ databases">
        <authorList>
            <person name="Fogelqvist Johan"/>
        </authorList>
    </citation>
    <scope>NUCLEOTIDE SEQUENCE [LARGE SCALE GENOMIC DNA]</scope>
</reference>
<accession>A0A0G4KI83</accession>
<dbReference type="AlphaFoldDB" id="A0A0G4KI83"/>
<evidence type="ECO:0000256" key="1">
    <source>
        <dbReference type="SAM" id="Phobius"/>
    </source>
</evidence>
<feature type="transmembrane region" description="Helical" evidence="1">
    <location>
        <begin position="22"/>
        <end position="40"/>
    </location>
</feature>
<evidence type="ECO:0000313" key="3">
    <source>
        <dbReference type="Proteomes" id="UP000045706"/>
    </source>
</evidence>
<protein>
    <submittedName>
        <fullName evidence="2">Uncharacterized protein</fullName>
    </submittedName>
</protein>
<evidence type="ECO:0000313" key="2">
    <source>
        <dbReference type="EMBL" id="CRK00931.1"/>
    </source>
</evidence>
<keyword evidence="1" id="KW-0812">Transmembrane</keyword>
<dbReference type="Proteomes" id="UP000045706">
    <property type="component" value="Unassembled WGS sequence"/>
</dbReference>
<feature type="non-terminal residue" evidence="2">
    <location>
        <position position="1"/>
    </location>
</feature>
<gene>
    <name evidence="2" type="ORF">BN1723_020866</name>
</gene>
<keyword evidence="1" id="KW-0472">Membrane</keyword>
<dbReference type="EMBL" id="CVQI01000738">
    <property type="protein sequence ID" value="CRK00931.1"/>
    <property type="molecule type" value="Genomic_DNA"/>
</dbReference>
<keyword evidence="1" id="KW-1133">Transmembrane helix</keyword>
<proteinExistence type="predicted"/>
<feature type="non-terminal residue" evidence="2">
    <location>
        <position position="41"/>
    </location>
</feature>
<sequence length="41" mass="4582">AALRIQGIDRATLPYAAPLQPYLSWFGLFFIVLILLTNGFT</sequence>